<proteinExistence type="predicted"/>
<dbReference type="AlphaFoldDB" id="A0A6S7KAM4"/>
<sequence length="53" mass="6274">IFNGNSDRDTVVWNTLYPRVFTRVVRIHPKMCYDNCSLRAEFLGCYKGKFKLT</sequence>
<gene>
    <name evidence="1" type="ORF">PACLA_8A078688</name>
</gene>
<dbReference type="EMBL" id="CACRXK020024844">
    <property type="protein sequence ID" value="CAB4039000.1"/>
    <property type="molecule type" value="Genomic_DNA"/>
</dbReference>
<organism evidence="1 2">
    <name type="scientific">Paramuricea clavata</name>
    <name type="common">Red gorgonian</name>
    <name type="synonym">Violescent sea-whip</name>
    <dbReference type="NCBI Taxonomy" id="317549"/>
    <lineage>
        <taxon>Eukaryota</taxon>
        <taxon>Metazoa</taxon>
        <taxon>Cnidaria</taxon>
        <taxon>Anthozoa</taxon>
        <taxon>Octocorallia</taxon>
        <taxon>Malacalcyonacea</taxon>
        <taxon>Plexauridae</taxon>
        <taxon>Paramuricea</taxon>
    </lineage>
</organism>
<evidence type="ECO:0000313" key="1">
    <source>
        <dbReference type="EMBL" id="CAB4039000.1"/>
    </source>
</evidence>
<evidence type="ECO:0000313" key="2">
    <source>
        <dbReference type="Proteomes" id="UP001152795"/>
    </source>
</evidence>
<dbReference type="PANTHER" id="PTHR24543">
    <property type="entry name" value="MULTICOPPER OXIDASE-RELATED"/>
    <property type="match status" value="1"/>
</dbReference>
<dbReference type="Gene3D" id="2.60.120.260">
    <property type="entry name" value="Galactose-binding domain-like"/>
    <property type="match status" value="1"/>
</dbReference>
<reference evidence="1" key="1">
    <citation type="submission" date="2020-04" db="EMBL/GenBank/DDBJ databases">
        <authorList>
            <person name="Alioto T."/>
            <person name="Alioto T."/>
            <person name="Gomez Garrido J."/>
        </authorList>
    </citation>
    <scope>NUCLEOTIDE SEQUENCE</scope>
    <source>
        <strain evidence="1">A484AB</strain>
    </source>
</reference>
<dbReference type="Proteomes" id="UP001152795">
    <property type="component" value="Unassembled WGS sequence"/>
</dbReference>
<keyword evidence="2" id="KW-1185">Reference proteome</keyword>
<feature type="non-terminal residue" evidence="1">
    <location>
        <position position="1"/>
    </location>
</feature>
<comment type="caution">
    <text evidence="1">The sequence shown here is derived from an EMBL/GenBank/DDBJ whole genome shotgun (WGS) entry which is preliminary data.</text>
</comment>
<accession>A0A6S7KAM4</accession>
<name>A0A6S7KAM4_PARCT</name>
<dbReference type="InterPro" id="IPR008979">
    <property type="entry name" value="Galactose-bd-like_sf"/>
</dbReference>
<dbReference type="PROSITE" id="PS50022">
    <property type="entry name" value="FA58C_3"/>
    <property type="match status" value="1"/>
</dbReference>
<dbReference type="InterPro" id="IPR000421">
    <property type="entry name" value="FA58C"/>
</dbReference>
<protein>
    <submittedName>
        <fullName evidence="1">Coagulation factor VIII</fullName>
    </submittedName>
</protein>
<dbReference type="SUPFAM" id="SSF49785">
    <property type="entry name" value="Galactose-binding domain-like"/>
    <property type="match status" value="1"/>
</dbReference>